<comment type="subunit">
    <text evidence="2">Homodimer.</text>
</comment>
<proteinExistence type="inferred from homology"/>
<gene>
    <name evidence="11" type="ORF">GEV33_004894</name>
</gene>
<organism evidence="11 12">
    <name type="scientific">Tenebrio molitor</name>
    <name type="common">Yellow mealworm beetle</name>
    <dbReference type="NCBI Taxonomy" id="7067"/>
    <lineage>
        <taxon>Eukaryota</taxon>
        <taxon>Metazoa</taxon>
        <taxon>Ecdysozoa</taxon>
        <taxon>Arthropoda</taxon>
        <taxon>Hexapoda</taxon>
        <taxon>Insecta</taxon>
        <taxon>Pterygota</taxon>
        <taxon>Neoptera</taxon>
        <taxon>Endopterygota</taxon>
        <taxon>Coleoptera</taxon>
        <taxon>Polyphaga</taxon>
        <taxon>Cucujiformia</taxon>
        <taxon>Tenebrionidae</taxon>
        <taxon>Tenebrio</taxon>
    </lineage>
</organism>
<evidence type="ECO:0000256" key="7">
    <source>
        <dbReference type="ARBA" id="ARBA00023027"/>
    </source>
</evidence>
<evidence type="ECO:0000256" key="6">
    <source>
        <dbReference type="ARBA" id="ARBA00023002"/>
    </source>
</evidence>
<accession>A0A8J6LM90</accession>
<dbReference type="EMBL" id="JABDTM020018661">
    <property type="protein sequence ID" value="KAH0817896.1"/>
    <property type="molecule type" value="Genomic_DNA"/>
</dbReference>
<evidence type="ECO:0000256" key="3">
    <source>
        <dbReference type="ARBA" id="ARBA00012995"/>
    </source>
</evidence>
<dbReference type="InterPro" id="IPR015955">
    <property type="entry name" value="Lactate_DH/Glyco_Ohase_4_C"/>
</dbReference>
<name>A0A8J6LM90_TENMO</name>
<comment type="caution">
    <text evidence="11">The sequence shown here is derived from an EMBL/GenBank/DDBJ whole genome shotgun (WGS) entry which is preliminary data.</text>
</comment>
<evidence type="ECO:0000313" key="11">
    <source>
        <dbReference type="EMBL" id="KAH0817896.1"/>
    </source>
</evidence>
<dbReference type="Pfam" id="PF00056">
    <property type="entry name" value="Ldh_1_N"/>
    <property type="match status" value="1"/>
</dbReference>
<dbReference type="PANTHER" id="PTHR11540:SF16">
    <property type="entry name" value="MALATE DEHYDROGENASE, MITOCHONDRIAL"/>
    <property type="match status" value="1"/>
</dbReference>
<keyword evidence="6 8" id="KW-0560">Oxidoreductase</keyword>
<dbReference type="InterPro" id="IPR036291">
    <property type="entry name" value="NAD(P)-bd_dom_sf"/>
</dbReference>
<evidence type="ECO:0000256" key="4">
    <source>
        <dbReference type="ARBA" id="ARBA00016075"/>
    </source>
</evidence>
<protein>
    <recommendedName>
        <fullName evidence="4">Malate dehydrogenase, mitochondrial</fullName>
        <ecNumber evidence="3">1.1.1.37</ecNumber>
    </recommendedName>
</protein>
<evidence type="ECO:0000259" key="10">
    <source>
        <dbReference type="Pfam" id="PF02866"/>
    </source>
</evidence>
<dbReference type="Pfam" id="PF02866">
    <property type="entry name" value="Ldh_1_C"/>
    <property type="match status" value="1"/>
</dbReference>
<dbReference type="EC" id="1.1.1.37" evidence="3"/>
<keyword evidence="12" id="KW-1185">Reference proteome</keyword>
<dbReference type="Gene3D" id="3.40.50.720">
    <property type="entry name" value="NAD(P)-binding Rossmann-like Domain"/>
    <property type="match status" value="1"/>
</dbReference>
<evidence type="ECO:0000256" key="1">
    <source>
        <dbReference type="ARBA" id="ARBA00008824"/>
    </source>
</evidence>
<feature type="domain" description="Lactate/malate dehydrogenase C-terminal" evidence="10">
    <location>
        <begin position="190"/>
        <end position="314"/>
    </location>
</feature>
<dbReference type="PANTHER" id="PTHR11540">
    <property type="entry name" value="MALATE AND LACTATE DEHYDROGENASE"/>
    <property type="match status" value="1"/>
</dbReference>
<keyword evidence="5" id="KW-0816">Tricarboxylic acid cycle</keyword>
<evidence type="ECO:0000259" key="9">
    <source>
        <dbReference type="Pfam" id="PF00056"/>
    </source>
</evidence>
<dbReference type="GO" id="GO:0005739">
    <property type="term" value="C:mitochondrion"/>
    <property type="evidence" value="ECO:0007669"/>
    <property type="project" value="TreeGrafter"/>
</dbReference>
<dbReference type="InterPro" id="IPR022383">
    <property type="entry name" value="Lactate/malate_DH_C"/>
</dbReference>
<comment type="similarity">
    <text evidence="1">Belongs to the LDH/MDH superfamily. MDH type 1 family.</text>
</comment>
<sequence length="318" mass="34681">MDKVVGKLFCRGVRNYAGQRKLAALLAGSNLSKTCSRQYSSTNMMKVTILGAGGNMGKAVSLMLKQSPLIDELSLYDTRTLEGFATDLNYIDTKCIVRSYYGTKDIQQALSKSNIVVILANAQQTDTHSYSGLFDRNAPVVKDLATHIAKFSSKSLIAIATEPVNSMVPMFSEIMKKHGHYNPYAVFGITTIDVVRANRFVAEVLGLEPECVVVPMVGGHTEKTIVPVLSKATPCNELTNDELEDITTSVRQANDNLLKVRSDGAYLSNAFATARFVISLVKALRGQNDIIECAYVKSCVHPQVKYMVTPLLLGPGMS</sequence>
<feature type="domain" description="Lactate/malate dehydrogenase N-terminal" evidence="9">
    <location>
        <begin position="45"/>
        <end position="188"/>
    </location>
</feature>
<evidence type="ECO:0000256" key="5">
    <source>
        <dbReference type="ARBA" id="ARBA00022532"/>
    </source>
</evidence>
<evidence type="ECO:0000313" key="12">
    <source>
        <dbReference type="Proteomes" id="UP000719412"/>
    </source>
</evidence>
<dbReference type="GO" id="GO:0006099">
    <property type="term" value="P:tricarboxylic acid cycle"/>
    <property type="evidence" value="ECO:0007669"/>
    <property type="project" value="UniProtKB-KW"/>
</dbReference>
<dbReference type="SUPFAM" id="SSF56327">
    <property type="entry name" value="LDH C-terminal domain-like"/>
    <property type="match status" value="1"/>
</dbReference>
<reference evidence="11" key="1">
    <citation type="journal article" date="2020" name="J Insects Food Feed">
        <title>The yellow mealworm (Tenebrio molitor) genome: a resource for the emerging insects as food and feed industry.</title>
        <authorList>
            <person name="Eriksson T."/>
            <person name="Andere A."/>
            <person name="Kelstrup H."/>
            <person name="Emery V."/>
            <person name="Picard C."/>
        </authorList>
    </citation>
    <scope>NUCLEOTIDE SEQUENCE</scope>
    <source>
        <strain evidence="11">Stoneville</strain>
        <tissue evidence="11">Whole head</tissue>
    </source>
</reference>
<dbReference type="GO" id="GO:0030060">
    <property type="term" value="F:L-malate dehydrogenase (NAD+) activity"/>
    <property type="evidence" value="ECO:0007669"/>
    <property type="project" value="UniProtKB-EC"/>
</dbReference>
<dbReference type="Gene3D" id="3.90.110.10">
    <property type="entry name" value="Lactate dehydrogenase/glycoside hydrolase, family 4, C-terminal"/>
    <property type="match status" value="1"/>
</dbReference>
<reference evidence="11" key="2">
    <citation type="submission" date="2021-08" db="EMBL/GenBank/DDBJ databases">
        <authorList>
            <person name="Eriksson T."/>
        </authorList>
    </citation>
    <scope>NUCLEOTIDE SEQUENCE</scope>
    <source>
        <strain evidence="11">Stoneville</strain>
        <tissue evidence="11">Whole head</tissue>
    </source>
</reference>
<keyword evidence="7" id="KW-0520">NAD</keyword>
<evidence type="ECO:0000256" key="8">
    <source>
        <dbReference type="RuleBase" id="RU003369"/>
    </source>
</evidence>
<dbReference type="FunFam" id="3.40.50.720:FF:000268">
    <property type="entry name" value="Malate dehydrogenase"/>
    <property type="match status" value="1"/>
</dbReference>
<dbReference type="AlphaFoldDB" id="A0A8J6LM90"/>
<dbReference type="SUPFAM" id="SSF51735">
    <property type="entry name" value="NAD(P)-binding Rossmann-fold domains"/>
    <property type="match status" value="1"/>
</dbReference>
<dbReference type="InterPro" id="IPR001236">
    <property type="entry name" value="Lactate/malate_DH_N"/>
</dbReference>
<evidence type="ECO:0000256" key="2">
    <source>
        <dbReference type="ARBA" id="ARBA00011738"/>
    </source>
</evidence>
<dbReference type="Proteomes" id="UP000719412">
    <property type="component" value="Unassembled WGS sequence"/>
</dbReference>